<evidence type="ECO:0000313" key="2">
    <source>
        <dbReference type="EMBL" id="SVA24714.1"/>
    </source>
</evidence>
<dbReference type="Pfam" id="PF00581">
    <property type="entry name" value="Rhodanese"/>
    <property type="match status" value="1"/>
</dbReference>
<dbReference type="InterPro" id="IPR036873">
    <property type="entry name" value="Rhodanese-like_dom_sf"/>
</dbReference>
<dbReference type="AlphaFoldDB" id="A0A381U9T5"/>
<dbReference type="InterPro" id="IPR001763">
    <property type="entry name" value="Rhodanese-like_dom"/>
</dbReference>
<feature type="non-terminal residue" evidence="2">
    <location>
        <position position="75"/>
    </location>
</feature>
<reference evidence="2" key="1">
    <citation type="submission" date="2018-05" db="EMBL/GenBank/DDBJ databases">
        <authorList>
            <person name="Lanie J.A."/>
            <person name="Ng W.-L."/>
            <person name="Kazmierczak K.M."/>
            <person name="Andrzejewski T.M."/>
            <person name="Davidsen T.M."/>
            <person name="Wayne K.J."/>
            <person name="Tettelin H."/>
            <person name="Glass J.I."/>
            <person name="Rusch D."/>
            <person name="Podicherti R."/>
            <person name="Tsui H.-C.T."/>
            <person name="Winkler M.E."/>
        </authorList>
    </citation>
    <scope>NUCLEOTIDE SEQUENCE</scope>
</reference>
<sequence length="75" mass="8503">MATESFANSEILVNTEWLNSHIDDPDIRIIDCDMFDSYARAHIKGAVGIKVHHYIKHPSYSQDSKSYPLVAEPDV</sequence>
<name>A0A381U9T5_9ZZZZ</name>
<proteinExistence type="predicted"/>
<accession>A0A381U9T5</accession>
<gene>
    <name evidence="2" type="ORF">METZ01_LOCUS77568</name>
</gene>
<protein>
    <recommendedName>
        <fullName evidence="1">Rhodanese domain-containing protein</fullName>
    </recommendedName>
</protein>
<organism evidence="2">
    <name type="scientific">marine metagenome</name>
    <dbReference type="NCBI Taxonomy" id="408172"/>
    <lineage>
        <taxon>unclassified sequences</taxon>
        <taxon>metagenomes</taxon>
        <taxon>ecological metagenomes</taxon>
    </lineage>
</organism>
<feature type="domain" description="Rhodanese" evidence="1">
    <location>
        <begin position="23"/>
        <end position="49"/>
    </location>
</feature>
<dbReference type="PROSITE" id="PS50206">
    <property type="entry name" value="RHODANESE_3"/>
    <property type="match status" value="1"/>
</dbReference>
<dbReference type="EMBL" id="UINC01005975">
    <property type="protein sequence ID" value="SVA24714.1"/>
    <property type="molecule type" value="Genomic_DNA"/>
</dbReference>
<evidence type="ECO:0000259" key="1">
    <source>
        <dbReference type="PROSITE" id="PS50206"/>
    </source>
</evidence>
<dbReference type="SUPFAM" id="SSF52821">
    <property type="entry name" value="Rhodanese/Cell cycle control phosphatase"/>
    <property type="match status" value="1"/>
</dbReference>
<dbReference type="Gene3D" id="3.40.250.10">
    <property type="entry name" value="Rhodanese-like domain"/>
    <property type="match status" value="1"/>
</dbReference>